<evidence type="ECO:0000256" key="7">
    <source>
        <dbReference type="ARBA" id="ARBA00023242"/>
    </source>
</evidence>
<dbReference type="InterPro" id="IPR045249">
    <property type="entry name" value="HARBI1-like"/>
</dbReference>
<feature type="domain" description="DDE Tnp4" evidence="8">
    <location>
        <begin position="169"/>
        <end position="230"/>
    </location>
</feature>
<sequence>MSSTSEDEEDIIACFLRRRQRRMRRKYWCHPYIEKNVRCRLFVAAEQLKETDRKFIAFYRMSKESYVELVTLVAPFIHKVDTNMRECVTAEERILITLRYLATGCSFVALSLYFARGESTVGVIIKETTKIIWNALQATYMPVPIGNQWKVIAERFETLWNLPNCLGALDGKHIRIEKYPNTGSENFNYKSFNSIILLGCCDADGAFTMIEPGYAGRNSDGGVYKVSAMRYWLNHGAFQTPPPTPLRYDYIQRPFPYY</sequence>
<dbReference type="InterPro" id="IPR027806">
    <property type="entry name" value="HARBI1_dom"/>
</dbReference>
<name>A0A1B6DXR1_9HEMI</name>
<gene>
    <name evidence="9" type="ORF">g.18603</name>
</gene>
<comment type="similarity">
    <text evidence="3">Belongs to the HARBI1 family.</text>
</comment>
<evidence type="ECO:0000256" key="5">
    <source>
        <dbReference type="ARBA" id="ARBA00022723"/>
    </source>
</evidence>
<evidence type="ECO:0000256" key="3">
    <source>
        <dbReference type="ARBA" id="ARBA00006958"/>
    </source>
</evidence>
<dbReference type="PANTHER" id="PTHR22930:SF269">
    <property type="entry name" value="NUCLEASE HARBI1-LIKE PROTEIN"/>
    <property type="match status" value="1"/>
</dbReference>
<feature type="non-terminal residue" evidence="9">
    <location>
        <position position="258"/>
    </location>
</feature>
<organism evidence="9">
    <name type="scientific">Clastoptera arizonana</name>
    <name type="common">Arizona spittle bug</name>
    <dbReference type="NCBI Taxonomy" id="38151"/>
    <lineage>
        <taxon>Eukaryota</taxon>
        <taxon>Metazoa</taxon>
        <taxon>Ecdysozoa</taxon>
        <taxon>Arthropoda</taxon>
        <taxon>Hexapoda</taxon>
        <taxon>Insecta</taxon>
        <taxon>Pterygota</taxon>
        <taxon>Neoptera</taxon>
        <taxon>Paraneoptera</taxon>
        <taxon>Hemiptera</taxon>
        <taxon>Auchenorrhyncha</taxon>
        <taxon>Cercopoidea</taxon>
        <taxon>Clastopteridae</taxon>
        <taxon>Clastoptera</taxon>
    </lineage>
</organism>
<evidence type="ECO:0000256" key="6">
    <source>
        <dbReference type="ARBA" id="ARBA00022801"/>
    </source>
</evidence>
<comment type="subcellular location">
    <subcellularLocation>
        <location evidence="2">Nucleus</location>
    </subcellularLocation>
</comment>
<keyword evidence="6" id="KW-0378">Hydrolase</keyword>
<dbReference type="GO" id="GO:0004518">
    <property type="term" value="F:nuclease activity"/>
    <property type="evidence" value="ECO:0007669"/>
    <property type="project" value="UniProtKB-KW"/>
</dbReference>
<evidence type="ECO:0000256" key="1">
    <source>
        <dbReference type="ARBA" id="ARBA00001968"/>
    </source>
</evidence>
<comment type="cofactor">
    <cofactor evidence="1">
        <name>a divalent metal cation</name>
        <dbReference type="ChEBI" id="CHEBI:60240"/>
    </cofactor>
</comment>
<dbReference type="GO" id="GO:0016787">
    <property type="term" value="F:hydrolase activity"/>
    <property type="evidence" value="ECO:0007669"/>
    <property type="project" value="UniProtKB-KW"/>
</dbReference>
<keyword evidence="5" id="KW-0479">Metal-binding</keyword>
<dbReference type="GO" id="GO:0005634">
    <property type="term" value="C:nucleus"/>
    <property type="evidence" value="ECO:0007669"/>
    <property type="project" value="UniProtKB-SubCell"/>
</dbReference>
<proteinExistence type="inferred from homology"/>
<keyword evidence="7" id="KW-0539">Nucleus</keyword>
<dbReference type="EMBL" id="GEDC01006838">
    <property type="protein sequence ID" value="JAS30460.1"/>
    <property type="molecule type" value="Transcribed_RNA"/>
</dbReference>
<evidence type="ECO:0000259" key="8">
    <source>
        <dbReference type="Pfam" id="PF13359"/>
    </source>
</evidence>
<protein>
    <recommendedName>
        <fullName evidence="8">DDE Tnp4 domain-containing protein</fullName>
    </recommendedName>
</protein>
<evidence type="ECO:0000256" key="4">
    <source>
        <dbReference type="ARBA" id="ARBA00022722"/>
    </source>
</evidence>
<keyword evidence="4" id="KW-0540">Nuclease</keyword>
<dbReference type="AlphaFoldDB" id="A0A1B6DXR1"/>
<evidence type="ECO:0000313" key="9">
    <source>
        <dbReference type="EMBL" id="JAS30460.1"/>
    </source>
</evidence>
<reference evidence="9" key="1">
    <citation type="submission" date="2015-12" db="EMBL/GenBank/DDBJ databases">
        <title>De novo transcriptome assembly of four potential Pierce s Disease insect vectors from Arizona vineyards.</title>
        <authorList>
            <person name="Tassone E.E."/>
        </authorList>
    </citation>
    <scope>NUCLEOTIDE SEQUENCE</scope>
</reference>
<evidence type="ECO:0000256" key="2">
    <source>
        <dbReference type="ARBA" id="ARBA00004123"/>
    </source>
</evidence>
<accession>A0A1B6DXR1</accession>
<dbReference type="PANTHER" id="PTHR22930">
    <property type="match status" value="1"/>
</dbReference>
<dbReference type="Pfam" id="PF13359">
    <property type="entry name" value="DDE_Tnp_4"/>
    <property type="match status" value="1"/>
</dbReference>
<dbReference type="GO" id="GO:0046872">
    <property type="term" value="F:metal ion binding"/>
    <property type="evidence" value="ECO:0007669"/>
    <property type="project" value="UniProtKB-KW"/>
</dbReference>